<evidence type="ECO:0000259" key="4">
    <source>
        <dbReference type="PROSITE" id="PS51898"/>
    </source>
</evidence>
<evidence type="ECO:0000256" key="1">
    <source>
        <dbReference type="ARBA" id="ARBA00008857"/>
    </source>
</evidence>
<dbReference type="OrthoDB" id="1094492at2"/>
<comment type="similarity">
    <text evidence="1">Belongs to the 'phage' integrase family.</text>
</comment>
<dbReference type="SUPFAM" id="SSF56349">
    <property type="entry name" value="DNA breaking-rejoining enzymes"/>
    <property type="match status" value="1"/>
</dbReference>
<dbReference type="InterPro" id="IPR010998">
    <property type="entry name" value="Integrase_recombinase_N"/>
</dbReference>
<dbReference type="CDD" id="cd01185">
    <property type="entry name" value="INTN1_C_like"/>
    <property type="match status" value="1"/>
</dbReference>
<dbReference type="GO" id="GO:0003677">
    <property type="term" value="F:DNA binding"/>
    <property type="evidence" value="ECO:0007669"/>
    <property type="project" value="UniProtKB-KW"/>
</dbReference>
<gene>
    <name evidence="5" type="ORF">SAMN05444483_103281</name>
</gene>
<dbReference type="Gene3D" id="1.10.150.130">
    <property type="match status" value="1"/>
</dbReference>
<dbReference type="Pfam" id="PF00589">
    <property type="entry name" value="Phage_integrase"/>
    <property type="match status" value="1"/>
</dbReference>
<dbReference type="PROSITE" id="PS51898">
    <property type="entry name" value="TYR_RECOMBINASE"/>
    <property type="match status" value="1"/>
</dbReference>
<dbReference type="InterPro" id="IPR013762">
    <property type="entry name" value="Integrase-like_cat_sf"/>
</dbReference>
<dbReference type="Gene3D" id="1.10.443.10">
    <property type="entry name" value="Intergrase catalytic core"/>
    <property type="match status" value="1"/>
</dbReference>
<dbReference type="Proteomes" id="UP000183945">
    <property type="component" value="Unassembled WGS sequence"/>
</dbReference>
<dbReference type="RefSeq" id="WP_072878268.1">
    <property type="nucleotide sequence ID" value="NZ_FQVT01000003.1"/>
</dbReference>
<dbReference type="GO" id="GO:0006310">
    <property type="term" value="P:DNA recombination"/>
    <property type="evidence" value="ECO:0007669"/>
    <property type="project" value="UniProtKB-KW"/>
</dbReference>
<dbReference type="InterPro" id="IPR011010">
    <property type="entry name" value="DNA_brk_join_enz"/>
</dbReference>
<feature type="domain" description="Tyr recombinase" evidence="4">
    <location>
        <begin position="211"/>
        <end position="399"/>
    </location>
</feature>
<keyword evidence="3" id="KW-0233">DNA recombination</keyword>
<sequence>MAVVKIVLHKVRRADGTFPVSLRVTKNRKSKYFKTIFNAFPEEWDASAELFNKRHKNHLQDNRLLLKFKERAFKIYSELQLENECFRLSEFENAFRVTSNPESKKFFHFWKDLIQEFNSAGRTGNARIHNEAFLALKKFNLSTRLEFQDITVAYLSKFETHLRSQGGNDGGISLRMRTIRAVFNRAIAQDIISADIYPFKNYKISKLKSKPAKRALDFTEIMKIVKMDISKHPHLLHSHKYFVFSFYTRGMNFADQINLKWSQINGDKIFYTRSKSKGNFNITILPPVRDILNYFKARSIGTKYVFPLLLQDNMTPLQIENRKHKTLSKYNKDLKEIASICNIDKILTSYVARHSFANSLKQMGVATDVISESLGHQNLTITQSYLKELDSSVLDAASELLL</sequence>
<dbReference type="GO" id="GO:0015074">
    <property type="term" value="P:DNA integration"/>
    <property type="evidence" value="ECO:0007669"/>
    <property type="project" value="InterPro"/>
</dbReference>
<dbReference type="Pfam" id="PF13102">
    <property type="entry name" value="Phage_int_SAM_5"/>
    <property type="match status" value="1"/>
</dbReference>
<dbReference type="STRING" id="1073325.SAMN05444483_103281"/>
<accession>A0A1M5FNY6</accession>
<dbReference type="PANTHER" id="PTHR30349">
    <property type="entry name" value="PHAGE INTEGRASE-RELATED"/>
    <property type="match status" value="1"/>
</dbReference>
<proteinExistence type="inferred from homology"/>
<dbReference type="InterPro" id="IPR035386">
    <property type="entry name" value="Arm-DNA-bind_5"/>
</dbReference>
<keyword evidence="2" id="KW-0238">DNA-binding</keyword>
<organism evidence="5 6">
    <name type="scientific">Salegentibacter echinorum</name>
    <dbReference type="NCBI Taxonomy" id="1073325"/>
    <lineage>
        <taxon>Bacteria</taxon>
        <taxon>Pseudomonadati</taxon>
        <taxon>Bacteroidota</taxon>
        <taxon>Flavobacteriia</taxon>
        <taxon>Flavobacteriales</taxon>
        <taxon>Flavobacteriaceae</taxon>
        <taxon>Salegentibacter</taxon>
    </lineage>
</organism>
<evidence type="ECO:0000313" key="6">
    <source>
        <dbReference type="Proteomes" id="UP000183945"/>
    </source>
</evidence>
<reference evidence="6" key="1">
    <citation type="submission" date="2016-11" db="EMBL/GenBank/DDBJ databases">
        <authorList>
            <person name="Varghese N."/>
            <person name="Submissions S."/>
        </authorList>
    </citation>
    <scope>NUCLEOTIDE SEQUENCE [LARGE SCALE GENOMIC DNA]</scope>
    <source>
        <strain evidence="6">DSM 24579</strain>
    </source>
</reference>
<keyword evidence="6" id="KW-1185">Reference proteome</keyword>
<dbReference type="AlphaFoldDB" id="A0A1M5FNY6"/>
<evidence type="ECO:0000313" key="5">
    <source>
        <dbReference type="EMBL" id="SHF93215.1"/>
    </source>
</evidence>
<dbReference type="EMBL" id="FQVT01000003">
    <property type="protein sequence ID" value="SHF93215.1"/>
    <property type="molecule type" value="Genomic_DNA"/>
</dbReference>
<dbReference type="Pfam" id="PF17293">
    <property type="entry name" value="Arm-DNA-bind_5"/>
    <property type="match status" value="1"/>
</dbReference>
<protein>
    <submittedName>
        <fullName evidence="5">Site-specific recombinase XerD</fullName>
    </submittedName>
</protein>
<dbReference type="InterPro" id="IPR050090">
    <property type="entry name" value="Tyrosine_recombinase_XerCD"/>
</dbReference>
<name>A0A1M5FNY6_SALEC</name>
<evidence type="ECO:0000256" key="3">
    <source>
        <dbReference type="ARBA" id="ARBA00023172"/>
    </source>
</evidence>
<dbReference type="PANTHER" id="PTHR30349:SF64">
    <property type="entry name" value="PROPHAGE INTEGRASE INTD-RELATED"/>
    <property type="match status" value="1"/>
</dbReference>
<evidence type="ECO:0000256" key="2">
    <source>
        <dbReference type="ARBA" id="ARBA00023125"/>
    </source>
</evidence>
<dbReference type="InterPro" id="IPR025269">
    <property type="entry name" value="SAM-like_dom"/>
</dbReference>
<dbReference type="InterPro" id="IPR002104">
    <property type="entry name" value="Integrase_catalytic"/>
</dbReference>